<feature type="region of interest" description="Disordered" evidence="1">
    <location>
        <begin position="52"/>
        <end position="111"/>
    </location>
</feature>
<feature type="compositionally biased region" description="Pro residues" evidence="1">
    <location>
        <begin position="74"/>
        <end position="92"/>
    </location>
</feature>
<keyword evidence="3" id="KW-1185">Reference proteome</keyword>
<evidence type="ECO:0000313" key="3">
    <source>
        <dbReference type="Proteomes" id="UP001183222"/>
    </source>
</evidence>
<reference evidence="3" key="1">
    <citation type="submission" date="2023-07" db="EMBL/GenBank/DDBJ databases">
        <title>30 novel species of actinomycetes from the DSMZ collection.</title>
        <authorList>
            <person name="Nouioui I."/>
        </authorList>
    </citation>
    <scope>NUCLEOTIDE SEQUENCE [LARGE SCALE GENOMIC DNA]</scope>
    <source>
        <strain evidence="3">DSM 46792</strain>
    </source>
</reference>
<evidence type="ECO:0008006" key="4">
    <source>
        <dbReference type="Google" id="ProtNLM"/>
    </source>
</evidence>
<comment type="caution">
    <text evidence="2">The sequence shown here is derived from an EMBL/GenBank/DDBJ whole genome shotgun (WGS) entry which is preliminary data.</text>
</comment>
<sequence length="111" mass="12201">MDTDSGSARAAQPGRPRPTWDPLQMTAAEKCMAEWEARHDVAARGHRSGADALQHYLARSRVVEPARPHGTTPPARPAPEPPEPERPAPPVQERPRARSRSPLARLLHRSG</sequence>
<organism evidence="2 3">
    <name type="scientific">Blastococcus goldschmidtiae</name>
    <dbReference type="NCBI Taxonomy" id="3075546"/>
    <lineage>
        <taxon>Bacteria</taxon>
        <taxon>Bacillati</taxon>
        <taxon>Actinomycetota</taxon>
        <taxon>Actinomycetes</taxon>
        <taxon>Geodermatophilales</taxon>
        <taxon>Geodermatophilaceae</taxon>
        <taxon>Blastococcus</taxon>
    </lineage>
</organism>
<feature type="region of interest" description="Disordered" evidence="1">
    <location>
        <begin position="1"/>
        <end position="23"/>
    </location>
</feature>
<dbReference type="RefSeq" id="WP_311344258.1">
    <property type="nucleotide sequence ID" value="NZ_JAVREI010000002.1"/>
</dbReference>
<name>A0ABU2K5G0_9ACTN</name>
<gene>
    <name evidence="2" type="ORF">RM425_05925</name>
</gene>
<proteinExistence type="predicted"/>
<accession>A0ABU2K5G0</accession>
<evidence type="ECO:0000256" key="1">
    <source>
        <dbReference type="SAM" id="MobiDB-lite"/>
    </source>
</evidence>
<protein>
    <recommendedName>
        <fullName evidence="4">Lsr2 protein</fullName>
    </recommendedName>
</protein>
<dbReference type="Proteomes" id="UP001183222">
    <property type="component" value="Unassembled WGS sequence"/>
</dbReference>
<evidence type="ECO:0000313" key="2">
    <source>
        <dbReference type="EMBL" id="MDT0275436.1"/>
    </source>
</evidence>
<dbReference type="EMBL" id="JAVREI010000002">
    <property type="protein sequence ID" value="MDT0275436.1"/>
    <property type="molecule type" value="Genomic_DNA"/>
</dbReference>